<dbReference type="GO" id="GO:0005047">
    <property type="term" value="F:signal recognition particle binding"/>
    <property type="evidence" value="ECO:0007669"/>
    <property type="project" value="TreeGrafter"/>
</dbReference>
<dbReference type="EMBL" id="CAFBRC010000079">
    <property type="protein sequence ID" value="CAB5076905.1"/>
    <property type="molecule type" value="Genomic_DNA"/>
</dbReference>
<dbReference type="InterPro" id="IPR013822">
    <property type="entry name" value="Signal_recog_particl_SRP54_hlx"/>
</dbReference>
<dbReference type="GO" id="GO:0005737">
    <property type="term" value="C:cytoplasm"/>
    <property type="evidence" value="ECO:0007669"/>
    <property type="project" value="UniProtKB-ARBA"/>
</dbReference>
<organism evidence="11">
    <name type="scientific">freshwater metagenome</name>
    <dbReference type="NCBI Taxonomy" id="449393"/>
    <lineage>
        <taxon>unclassified sequences</taxon>
        <taxon>metagenomes</taxon>
        <taxon>ecological metagenomes</taxon>
    </lineage>
</organism>
<keyword evidence="5" id="KW-0547">Nucleotide-binding</keyword>
<evidence type="ECO:0000256" key="1">
    <source>
        <dbReference type="ARBA" id="ARBA00004413"/>
    </source>
</evidence>
<evidence type="ECO:0000313" key="11">
    <source>
        <dbReference type="EMBL" id="CAB4679234.1"/>
    </source>
</evidence>
<evidence type="ECO:0000313" key="13">
    <source>
        <dbReference type="EMBL" id="CAB5076905.1"/>
    </source>
</evidence>
<sequence>MFNGSGRLFRRREKLEPSQKFGRRLRAIFTSGKLDQAEWDELEATLLGADVGTSATRSILAEMRERMSRKDEPVEALRATLLDALACEQSRDVEITKREDGTPRVFLIVGVNGAGKTTSVGKLAHLAVEEGARVVIAAADTFRAAATEQVETWAERAGAQIVTGGAGGDPAAIAFDAVKSAKESGADLVLVDTAGRLHTKVDLMNELGKVRRVVEKGAQVDEILLVLDATTGQNGLTQAKVFGEAVALTGVILTKLDGSARGGIIIAIQRELGIPVKFVGLGESIDDLAPFDAELFVEGILS</sequence>
<keyword evidence="7" id="KW-0342">GTP-binding</keyword>
<evidence type="ECO:0000256" key="9">
    <source>
        <dbReference type="ARBA" id="ARBA00023170"/>
    </source>
</evidence>
<evidence type="ECO:0000256" key="4">
    <source>
        <dbReference type="ARBA" id="ARBA00022490"/>
    </source>
</evidence>
<dbReference type="SMART" id="SM00382">
    <property type="entry name" value="AAA"/>
    <property type="match status" value="1"/>
</dbReference>
<dbReference type="InterPro" id="IPR000897">
    <property type="entry name" value="SRP54_GTPase_dom"/>
</dbReference>
<proteinExistence type="inferred from homology"/>
<reference evidence="11" key="1">
    <citation type="submission" date="2020-05" db="EMBL/GenBank/DDBJ databases">
        <authorList>
            <person name="Chiriac C."/>
            <person name="Salcher M."/>
            <person name="Ghai R."/>
            <person name="Kavagutti S V."/>
        </authorList>
    </citation>
    <scope>NUCLEOTIDE SEQUENCE</scope>
</reference>
<dbReference type="FunFam" id="3.40.50.300:FF:000053">
    <property type="entry name" value="Signal recognition particle receptor FtsY"/>
    <property type="match status" value="1"/>
</dbReference>
<evidence type="ECO:0000256" key="7">
    <source>
        <dbReference type="ARBA" id="ARBA00023134"/>
    </source>
</evidence>
<dbReference type="PROSITE" id="PS00300">
    <property type="entry name" value="SRP54"/>
    <property type="match status" value="1"/>
</dbReference>
<evidence type="ECO:0000256" key="3">
    <source>
        <dbReference type="ARBA" id="ARBA00022475"/>
    </source>
</evidence>
<dbReference type="GO" id="GO:0005886">
    <property type="term" value="C:plasma membrane"/>
    <property type="evidence" value="ECO:0007669"/>
    <property type="project" value="UniProtKB-SubCell"/>
</dbReference>
<evidence type="ECO:0000256" key="5">
    <source>
        <dbReference type="ARBA" id="ARBA00022741"/>
    </source>
</evidence>
<keyword evidence="3" id="KW-1003">Cell membrane</keyword>
<dbReference type="Gene3D" id="3.40.50.300">
    <property type="entry name" value="P-loop containing nucleotide triphosphate hydrolases"/>
    <property type="match status" value="1"/>
</dbReference>
<dbReference type="InterPro" id="IPR036225">
    <property type="entry name" value="SRP/SRP_N"/>
</dbReference>
<dbReference type="SUPFAM" id="SSF47364">
    <property type="entry name" value="Domain of the SRP/SRP receptor G-proteins"/>
    <property type="match status" value="1"/>
</dbReference>
<accession>A0A6J6N2Z7</accession>
<dbReference type="SUPFAM" id="SSF52540">
    <property type="entry name" value="P-loop containing nucleoside triphosphate hydrolases"/>
    <property type="match status" value="1"/>
</dbReference>
<dbReference type="PANTHER" id="PTHR43134:SF1">
    <property type="entry name" value="SIGNAL RECOGNITION PARTICLE RECEPTOR SUBUNIT ALPHA"/>
    <property type="match status" value="1"/>
</dbReference>
<dbReference type="Gene3D" id="1.20.120.140">
    <property type="entry name" value="Signal recognition particle SRP54, nucleotide-binding domain"/>
    <property type="match status" value="1"/>
</dbReference>
<keyword evidence="9" id="KW-0675">Receptor</keyword>
<comment type="subcellular location">
    <subcellularLocation>
        <location evidence="1">Cell membrane</location>
        <topology evidence="1">Peripheral membrane protein</topology>
        <orientation evidence="1">Cytoplasmic side</orientation>
    </subcellularLocation>
</comment>
<dbReference type="InterPro" id="IPR004390">
    <property type="entry name" value="SR_rcpt_FtsY"/>
</dbReference>
<comment type="similarity">
    <text evidence="2">Belongs to the GTP-binding SRP family.</text>
</comment>
<evidence type="ECO:0000256" key="6">
    <source>
        <dbReference type="ARBA" id="ARBA00022801"/>
    </source>
</evidence>
<dbReference type="Pfam" id="PF00448">
    <property type="entry name" value="SRP54"/>
    <property type="match status" value="1"/>
</dbReference>
<keyword evidence="8" id="KW-0472">Membrane</keyword>
<dbReference type="AlphaFoldDB" id="A0A6J6N2Z7"/>
<dbReference type="NCBIfam" id="TIGR00064">
    <property type="entry name" value="ftsY"/>
    <property type="match status" value="1"/>
</dbReference>
<keyword evidence="4" id="KW-0963">Cytoplasm</keyword>
<evidence type="ECO:0000256" key="2">
    <source>
        <dbReference type="ARBA" id="ARBA00008531"/>
    </source>
</evidence>
<protein>
    <submittedName>
        <fullName evidence="11">Unannotated protein</fullName>
    </submittedName>
</protein>
<dbReference type="HAMAP" id="MF_00920">
    <property type="entry name" value="FtsY"/>
    <property type="match status" value="1"/>
</dbReference>
<gene>
    <name evidence="11" type="ORF">UFOPK2342_01018</name>
    <name evidence="12" type="ORF">UFOPK2423_01077</name>
    <name evidence="13" type="ORF">UFOPK4367_01109</name>
</gene>
<dbReference type="SMART" id="SM00962">
    <property type="entry name" value="SRP54"/>
    <property type="match status" value="1"/>
</dbReference>
<dbReference type="EMBL" id="CAEZXN010000024">
    <property type="protein sequence ID" value="CAB4699236.1"/>
    <property type="molecule type" value="Genomic_DNA"/>
</dbReference>
<dbReference type="SMART" id="SM00963">
    <property type="entry name" value="SRP54_N"/>
    <property type="match status" value="1"/>
</dbReference>
<evidence type="ECO:0000313" key="12">
    <source>
        <dbReference type="EMBL" id="CAB4699236.1"/>
    </source>
</evidence>
<dbReference type="EMBL" id="CAEZXB010000018">
    <property type="protein sequence ID" value="CAB4679234.1"/>
    <property type="molecule type" value="Genomic_DNA"/>
</dbReference>
<dbReference type="InterPro" id="IPR003593">
    <property type="entry name" value="AAA+_ATPase"/>
</dbReference>
<keyword evidence="6" id="KW-0378">Hydrolase</keyword>
<dbReference type="GO" id="GO:0003924">
    <property type="term" value="F:GTPase activity"/>
    <property type="evidence" value="ECO:0007669"/>
    <property type="project" value="TreeGrafter"/>
</dbReference>
<dbReference type="PANTHER" id="PTHR43134">
    <property type="entry name" value="SIGNAL RECOGNITION PARTICLE RECEPTOR SUBUNIT ALPHA"/>
    <property type="match status" value="1"/>
</dbReference>
<dbReference type="InterPro" id="IPR042101">
    <property type="entry name" value="SRP54_N_sf"/>
</dbReference>
<feature type="domain" description="SRP54-type proteins GTP-binding" evidence="10">
    <location>
        <begin position="275"/>
        <end position="288"/>
    </location>
</feature>
<name>A0A6J6N2Z7_9ZZZZ</name>
<dbReference type="Pfam" id="PF02881">
    <property type="entry name" value="SRP54_N"/>
    <property type="match status" value="1"/>
</dbReference>
<dbReference type="InterPro" id="IPR027417">
    <property type="entry name" value="P-loop_NTPase"/>
</dbReference>
<evidence type="ECO:0000259" key="10">
    <source>
        <dbReference type="PROSITE" id="PS00300"/>
    </source>
</evidence>
<dbReference type="GO" id="GO:0006614">
    <property type="term" value="P:SRP-dependent cotranslational protein targeting to membrane"/>
    <property type="evidence" value="ECO:0007669"/>
    <property type="project" value="InterPro"/>
</dbReference>
<evidence type="ECO:0000256" key="8">
    <source>
        <dbReference type="ARBA" id="ARBA00023136"/>
    </source>
</evidence>
<dbReference type="GO" id="GO:0005525">
    <property type="term" value="F:GTP binding"/>
    <property type="evidence" value="ECO:0007669"/>
    <property type="project" value="UniProtKB-KW"/>
</dbReference>